<keyword evidence="1" id="KW-0812">Transmembrane</keyword>
<feature type="transmembrane region" description="Helical" evidence="1">
    <location>
        <begin position="6"/>
        <end position="24"/>
    </location>
</feature>
<evidence type="ECO:0000313" key="2">
    <source>
        <dbReference type="EnsemblMetazoa" id="GAUT051517-PA"/>
    </source>
</evidence>
<feature type="transmembrane region" description="Helical" evidence="1">
    <location>
        <begin position="90"/>
        <end position="107"/>
    </location>
</feature>
<keyword evidence="3" id="KW-1185">Reference proteome</keyword>
<feature type="transmembrane region" description="Helical" evidence="1">
    <location>
        <begin position="31"/>
        <end position="50"/>
    </location>
</feature>
<accession>A0A1A9VY79</accession>
<protein>
    <submittedName>
        <fullName evidence="2">Uncharacterized protein</fullName>
    </submittedName>
</protein>
<dbReference type="Proteomes" id="UP000078200">
    <property type="component" value="Unassembled WGS sequence"/>
</dbReference>
<proteinExistence type="predicted"/>
<dbReference type="AlphaFoldDB" id="A0A1A9VY79"/>
<reference evidence="2" key="1">
    <citation type="submission" date="2020-05" db="UniProtKB">
        <authorList>
            <consortium name="EnsemblMetazoa"/>
        </authorList>
    </citation>
    <scope>IDENTIFICATION</scope>
    <source>
        <strain evidence="2">TTRI</strain>
    </source>
</reference>
<organism evidence="2 3">
    <name type="scientific">Glossina austeni</name>
    <name type="common">Savannah tsetse fly</name>
    <dbReference type="NCBI Taxonomy" id="7395"/>
    <lineage>
        <taxon>Eukaryota</taxon>
        <taxon>Metazoa</taxon>
        <taxon>Ecdysozoa</taxon>
        <taxon>Arthropoda</taxon>
        <taxon>Hexapoda</taxon>
        <taxon>Insecta</taxon>
        <taxon>Pterygota</taxon>
        <taxon>Neoptera</taxon>
        <taxon>Endopterygota</taxon>
        <taxon>Diptera</taxon>
        <taxon>Brachycera</taxon>
        <taxon>Muscomorpha</taxon>
        <taxon>Hippoboscoidea</taxon>
        <taxon>Glossinidae</taxon>
        <taxon>Glossina</taxon>
    </lineage>
</organism>
<dbReference type="VEuPathDB" id="VectorBase:GAUT051517"/>
<evidence type="ECO:0000313" key="3">
    <source>
        <dbReference type="Proteomes" id="UP000078200"/>
    </source>
</evidence>
<keyword evidence="1" id="KW-1133">Transmembrane helix</keyword>
<keyword evidence="1" id="KW-0472">Membrane</keyword>
<sequence length="177" mass="19433">MNVVHLVKSIIAAAMLLAYYILLCSGCTYEGVMLVFMLLVVLLLLLGDFVDVIDDVSSGGGGGGGGGGGDRDGDSRCDEDVCTGGEGDGGYYQLCTFTACCFAWWLVEQPYRLDIWLTGWSRDEWESFRTHILSFTNARSSECKELMILDLASRLIVFSSSRLQLLSVEIDPGIWFN</sequence>
<evidence type="ECO:0000256" key="1">
    <source>
        <dbReference type="SAM" id="Phobius"/>
    </source>
</evidence>
<dbReference type="EnsemblMetazoa" id="GAUT051517-RA">
    <property type="protein sequence ID" value="GAUT051517-PA"/>
    <property type="gene ID" value="GAUT051517"/>
</dbReference>
<name>A0A1A9VY79_GLOAU</name>